<dbReference type="GO" id="GO:0015421">
    <property type="term" value="F:ABC-type oligopeptide transporter activity"/>
    <property type="evidence" value="ECO:0007669"/>
    <property type="project" value="TreeGrafter"/>
</dbReference>
<dbReference type="InterPro" id="IPR003593">
    <property type="entry name" value="AAA+_ATPase"/>
</dbReference>
<proteinExistence type="predicted"/>
<dbReference type="InterPro" id="IPR027417">
    <property type="entry name" value="P-loop_NTPase"/>
</dbReference>
<dbReference type="PROSITE" id="PS00211">
    <property type="entry name" value="ABC_TRANSPORTER_1"/>
    <property type="match status" value="1"/>
</dbReference>
<feature type="transmembrane region" description="Helical" evidence="8">
    <location>
        <begin position="279"/>
        <end position="298"/>
    </location>
</feature>
<feature type="transmembrane region" description="Helical" evidence="8">
    <location>
        <begin position="191"/>
        <end position="209"/>
    </location>
</feature>
<dbReference type="InterPro" id="IPR011527">
    <property type="entry name" value="ABC1_TM_dom"/>
</dbReference>
<name>M0CQE0_9EURY</name>
<evidence type="ECO:0000256" key="6">
    <source>
        <dbReference type="ARBA" id="ARBA00023136"/>
    </source>
</evidence>
<feature type="transmembrane region" description="Helical" evidence="8">
    <location>
        <begin position="88"/>
        <end position="110"/>
    </location>
</feature>
<feature type="domain" description="ABC transmembrane type-1" evidence="10">
    <location>
        <begin position="36"/>
        <end position="336"/>
    </location>
</feature>
<dbReference type="Gene3D" id="1.20.1560.10">
    <property type="entry name" value="ABC transporter type 1, transmembrane domain"/>
    <property type="match status" value="1"/>
</dbReference>
<comment type="caution">
    <text evidence="11">The sequence shown here is derived from an EMBL/GenBank/DDBJ whole genome shotgun (WGS) entry which is preliminary data.</text>
</comment>
<dbReference type="STRING" id="797114.C475_11470"/>
<dbReference type="EMBL" id="AOIU01000028">
    <property type="protein sequence ID" value="ELZ24853.1"/>
    <property type="molecule type" value="Genomic_DNA"/>
</dbReference>
<evidence type="ECO:0000313" key="11">
    <source>
        <dbReference type="EMBL" id="ELZ24853.1"/>
    </source>
</evidence>
<evidence type="ECO:0000313" key="12">
    <source>
        <dbReference type="Proteomes" id="UP000011626"/>
    </source>
</evidence>
<evidence type="ECO:0000256" key="8">
    <source>
        <dbReference type="SAM" id="Phobius"/>
    </source>
</evidence>
<evidence type="ECO:0000256" key="4">
    <source>
        <dbReference type="ARBA" id="ARBA00022840"/>
    </source>
</evidence>
<dbReference type="eggNOG" id="arCOG02841">
    <property type="taxonomic scope" value="Archaea"/>
</dbReference>
<protein>
    <submittedName>
        <fullName evidence="11">ABC transporter-like protein</fullName>
    </submittedName>
</protein>
<feature type="domain" description="ABC transporter" evidence="9">
    <location>
        <begin position="375"/>
        <end position="610"/>
    </location>
</feature>
<dbReference type="GO" id="GO:0005524">
    <property type="term" value="F:ATP binding"/>
    <property type="evidence" value="ECO:0007669"/>
    <property type="project" value="UniProtKB-KW"/>
</dbReference>
<dbReference type="InterPro" id="IPR017871">
    <property type="entry name" value="ABC_transporter-like_CS"/>
</dbReference>
<keyword evidence="5 8" id="KW-1133">Transmembrane helix</keyword>
<dbReference type="SUPFAM" id="SSF52540">
    <property type="entry name" value="P-loop containing nucleoside triphosphate hydrolases"/>
    <property type="match status" value="1"/>
</dbReference>
<dbReference type="PANTHER" id="PTHR43394:SF1">
    <property type="entry name" value="ATP-BINDING CASSETTE SUB-FAMILY B MEMBER 10, MITOCHONDRIAL"/>
    <property type="match status" value="1"/>
</dbReference>
<keyword evidence="3" id="KW-0547">Nucleotide-binding</keyword>
<dbReference type="InterPro" id="IPR039421">
    <property type="entry name" value="Type_1_exporter"/>
</dbReference>
<sequence>MSEGTTVAVADRVDEVEAPLRRVFREYGLPRVHWFAVAVAMNLVARLSSLVPPLVLGTAIDAIFSGSNAYTLPLVPQGWLPTEPKAQFYFSVSLIVGAFVVTAVTTWAQAITSDIFAHRSLHAVRVDTFRKMQELDMAFFDEQQTGEAMSILNQDATNLERYLDQALKNGFRLVIMVVAIGALLLSMNWQLALVTLVGVPLMGLFTVWFSRRVAPRYDAVRSSVGDLNTRLENSIGGMQLVKTSNTEEFETDRVEEASWNFYTTNMDVLKLAFLYRPGMRLLAGLSFVATFVVGGLWLFSGPPLFFSGELTVGDFVVFIFLTQRFIDPLAQISNIIDWFENARASGKRIFGLMDTPVRIEDSPDAVELEAVDGAVAYDDVTFSYDGEETILEDVSFDADAGDTVAFVGPTGAGKSTAVKLLMRLYDVDEGAISVDGHDIRDVTVGSLRESIGYVSQETYLFDGTVAENIRYGEFGATRDEIIEAAKAAEAHEFITELSEGYDTQVGERGARLSGGQRQRISIARTVLQDPDILILDEATSAVDTETEVLIQRSLDRLAADRTTFVIAHRLSTVTPTRNCWRKTASTPTSGPSRPARSTTCPTSSSTAPAATPDPPSGASDRSASPVAAPEPATKTP</sequence>
<dbReference type="PATRIC" id="fig|797114.5.peg.2334"/>
<dbReference type="Proteomes" id="UP000011626">
    <property type="component" value="Unassembled WGS sequence"/>
</dbReference>
<dbReference type="Gene3D" id="3.40.50.300">
    <property type="entry name" value="P-loop containing nucleotide triphosphate hydrolases"/>
    <property type="match status" value="1"/>
</dbReference>
<comment type="subcellular location">
    <subcellularLocation>
        <location evidence="1">Membrane</location>
        <topology evidence="1">Multi-pass membrane protein</topology>
    </subcellularLocation>
</comment>
<dbReference type="GO" id="GO:0016887">
    <property type="term" value="F:ATP hydrolysis activity"/>
    <property type="evidence" value="ECO:0007669"/>
    <property type="project" value="InterPro"/>
</dbReference>
<dbReference type="SMART" id="SM00382">
    <property type="entry name" value="AAA"/>
    <property type="match status" value="1"/>
</dbReference>
<feature type="compositionally biased region" description="Polar residues" evidence="7">
    <location>
        <begin position="580"/>
        <end position="590"/>
    </location>
</feature>
<keyword evidence="12" id="KW-1185">Reference proteome</keyword>
<evidence type="ECO:0000256" key="1">
    <source>
        <dbReference type="ARBA" id="ARBA00004141"/>
    </source>
</evidence>
<evidence type="ECO:0000256" key="5">
    <source>
        <dbReference type="ARBA" id="ARBA00022989"/>
    </source>
</evidence>
<evidence type="ECO:0000256" key="7">
    <source>
        <dbReference type="SAM" id="MobiDB-lite"/>
    </source>
</evidence>
<dbReference type="InterPro" id="IPR003439">
    <property type="entry name" value="ABC_transporter-like_ATP-bd"/>
</dbReference>
<keyword evidence="2 8" id="KW-0812">Transmembrane</keyword>
<reference evidence="11 12" key="1">
    <citation type="journal article" date="2014" name="PLoS Genet.">
        <title>Phylogenetically driven sequencing of extremely halophilic archaea reveals strategies for static and dynamic osmo-response.</title>
        <authorList>
            <person name="Becker E.A."/>
            <person name="Seitzer P.M."/>
            <person name="Tritt A."/>
            <person name="Larsen D."/>
            <person name="Krusor M."/>
            <person name="Yao A.I."/>
            <person name="Wu D."/>
            <person name="Madern D."/>
            <person name="Eisen J.A."/>
            <person name="Darling A.E."/>
            <person name="Facciotti M.T."/>
        </authorList>
    </citation>
    <scope>NUCLEOTIDE SEQUENCE [LARGE SCALE GENOMIC DNA]</scope>
    <source>
        <strain evidence="11 12">2-9-1</strain>
    </source>
</reference>
<evidence type="ECO:0000256" key="2">
    <source>
        <dbReference type="ARBA" id="ARBA00022692"/>
    </source>
</evidence>
<dbReference type="PROSITE" id="PS50893">
    <property type="entry name" value="ABC_TRANSPORTER_2"/>
    <property type="match status" value="1"/>
</dbReference>
<dbReference type="CDD" id="cd18565">
    <property type="entry name" value="ABC_6TM_exporter_like"/>
    <property type="match status" value="1"/>
</dbReference>
<keyword evidence="6 8" id="KW-0472">Membrane</keyword>
<dbReference type="AlphaFoldDB" id="M0CQE0"/>
<evidence type="ECO:0000256" key="3">
    <source>
        <dbReference type="ARBA" id="ARBA00022741"/>
    </source>
</evidence>
<dbReference type="GO" id="GO:0016020">
    <property type="term" value="C:membrane"/>
    <property type="evidence" value="ECO:0007669"/>
    <property type="project" value="UniProtKB-SubCell"/>
</dbReference>
<dbReference type="PANTHER" id="PTHR43394">
    <property type="entry name" value="ATP-DEPENDENT PERMEASE MDL1, MITOCHONDRIAL"/>
    <property type="match status" value="1"/>
</dbReference>
<feature type="region of interest" description="Disordered" evidence="7">
    <location>
        <begin position="580"/>
        <end position="636"/>
    </location>
</feature>
<evidence type="ECO:0000259" key="10">
    <source>
        <dbReference type="PROSITE" id="PS50929"/>
    </source>
</evidence>
<dbReference type="SUPFAM" id="SSF90123">
    <property type="entry name" value="ABC transporter transmembrane region"/>
    <property type="match status" value="1"/>
</dbReference>
<feature type="compositionally biased region" description="Low complexity" evidence="7">
    <location>
        <begin position="591"/>
        <end position="610"/>
    </location>
</feature>
<evidence type="ECO:0000259" key="9">
    <source>
        <dbReference type="PROSITE" id="PS50893"/>
    </source>
</evidence>
<dbReference type="InterPro" id="IPR036640">
    <property type="entry name" value="ABC1_TM_sf"/>
</dbReference>
<dbReference type="PROSITE" id="PS50929">
    <property type="entry name" value="ABC_TM1F"/>
    <property type="match status" value="1"/>
</dbReference>
<gene>
    <name evidence="11" type="ORF">C475_11470</name>
</gene>
<accession>M0CQE0</accession>
<dbReference type="Pfam" id="PF00005">
    <property type="entry name" value="ABC_tran"/>
    <property type="match status" value="1"/>
</dbReference>
<dbReference type="Pfam" id="PF00664">
    <property type="entry name" value="ABC_membrane"/>
    <property type="match status" value="1"/>
</dbReference>
<keyword evidence="4" id="KW-0067">ATP-binding</keyword>
<organism evidence="11 12">
    <name type="scientific">Halosimplex carlsbadense 2-9-1</name>
    <dbReference type="NCBI Taxonomy" id="797114"/>
    <lineage>
        <taxon>Archaea</taxon>
        <taxon>Methanobacteriati</taxon>
        <taxon>Methanobacteriota</taxon>
        <taxon>Stenosarchaea group</taxon>
        <taxon>Halobacteria</taxon>
        <taxon>Halobacteriales</taxon>
        <taxon>Haloarculaceae</taxon>
        <taxon>Halosimplex</taxon>
    </lineage>
</organism>
<dbReference type="FunFam" id="3.40.50.300:FF:000218">
    <property type="entry name" value="Multidrug ABC transporter ATP-binding protein"/>
    <property type="match status" value="1"/>
</dbReference>
<feature type="transmembrane region" description="Helical" evidence="8">
    <location>
        <begin position="169"/>
        <end position="185"/>
    </location>
</feature>